<feature type="region of interest" description="Disordered" evidence="5">
    <location>
        <begin position="397"/>
        <end position="427"/>
    </location>
</feature>
<dbReference type="InterPro" id="IPR000648">
    <property type="entry name" value="Oxysterol-bd"/>
</dbReference>
<reference evidence="7" key="1">
    <citation type="submission" date="2016-04" db="EMBL/GenBank/DDBJ databases">
        <authorList>
            <person name="Evans L.H."/>
            <person name="Alamgir A."/>
            <person name="Owens N."/>
            <person name="Weber N.D."/>
            <person name="Virtaneva K."/>
            <person name="Barbian K."/>
            <person name="Babar A."/>
            <person name="Rosenke K."/>
        </authorList>
    </citation>
    <scope>NUCLEOTIDE SEQUENCE [LARGE SCALE GENOMIC DNA]</scope>
    <source>
        <strain evidence="7">CBS 101.48</strain>
    </source>
</reference>
<evidence type="ECO:0000313" key="8">
    <source>
        <dbReference type="Proteomes" id="UP000078561"/>
    </source>
</evidence>
<dbReference type="FunCoup" id="A0A163JD89">
    <property type="interactions" value="191"/>
</dbReference>
<keyword evidence="8" id="KW-1185">Reference proteome</keyword>
<dbReference type="PANTHER" id="PTHR10972:SF203">
    <property type="entry name" value="OXYSTEROL-BINDING PROTEIN HOMOLOG 3"/>
    <property type="match status" value="1"/>
</dbReference>
<dbReference type="GO" id="GO:0097038">
    <property type="term" value="C:perinuclear endoplasmic reticulum"/>
    <property type="evidence" value="ECO:0007669"/>
    <property type="project" value="TreeGrafter"/>
</dbReference>
<dbReference type="SMART" id="SM00233">
    <property type="entry name" value="PH"/>
    <property type="match status" value="1"/>
</dbReference>
<dbReference type="STRING" id="4829.A0A163JD89"/>
<dbReference type="PROSITE" id="PS50003">
    <property type="entry name" value="PH_DOMAIN"/>
    <property type="match status" value="1"/>
</dbReference>
<dbReference type="GO" id="GO:0005829">
    <property type="term" value="C:cytosol"/>
    <property type="evidence" value="ECO:0007669"/>
    <property type="project" value="TreeGrafter"/>
</dbReference>
<dbReference type="Pfam" id="PF15409">
    <property type="entry name" value="PH_8"/>
    <property type="match status" value="1"/>
</dbReference>
<keyword evidence="4" id="KW-0446">Lipid-binding</keyword>
<dbReference type="GO" id="GO:0006887">
    <property type="term" value="P:exocytosis"/>
    <property type="evidence" value="ECO:0007669"/>
    <property type="project" value="TreeGrafter"/>
</dbReference>
<dbReference type="PANTHER" id="PTHR10972">
    <property type="entry name" value="OXYSTEROL-BINDING PROTEIN-RELATED"/>
    <property type="match status" value="1"/>
</dbReference>
<protein>
    <recommendedName>
        <fullName evidence="6">PH domain-containing protein</fullName>
    </recommendedName>
</protein>
<gene>
    <name evidence="7" type="primary">ABSGL_04144.1 scaffold 5122</name>
</gene>
<keyword evidence="3" id="KW-0445">Lipid transport</keyword>
<keyword evidence="2" id="KW-0813">Transport</keyword>
<dbReference type="InParanoid" id="A0A163JD89"/>
<dbReference type="Gene3D" id="2.30.29.30">
    <property type="entry name" value="Pleckstrin-homology domain (PH domain)/Phosphotyrosine-binding domain (PTB)"/>
    <property type="match status" value="1"/>
</dbReference>
<dbReference type="FunFam" id="2.40.160.120:FF:000001">
    <property type="entry name" value="Oxysterol-binding protein"/>
    <property type="match status" value="1"/>
</dbReference>
<dbReference type="InterPro" id="IPR041680">
    <property type="entry name" value="PH_8"/>
</dbReference>
<dbReference type="GO" id="GO:0030011">
    <property type="term" value="P:maintenance of cell polarity"/>
    <property type="evidence" value="ECO:0007669"/>
    <property type="project" value="TreeGrafter"/>
</dbReference>
<dbReference type="OMA" id="MLHEASE"/>
<dbReference type="InterPro" id="IPR037239">
    <property type="entry name" value="OSBP_sf"/>
</dbReference>
<evidence type="ECO:0000313" key="7">
    <source>
        <dbReference type="EMBL" id="SAL98593.1"/>
    </source>
</evidence>
<dbReference type="InterPro" id="IPR011993">
    <property type="entry name" value="PH-like_dom_sf"/>
</dbReference>
<evidence type="ECO:0000256" key="1">
    <source>
        <dbReference type="ARBA" id="ARBA00008842"/>
    </source>
</evidence>
<proteinExistence type="inferred from homology"/>
<dbReference type="GO" id="GO:0032541">
    <property type="term" value="C:cortical endoplasmic reticulum"/>
    <property type="evidence" value="ECO:0007669"/>
    <property type="project" value="TreeGrafter"/>
</dbReference>
<dbReference type="GO" id="GO:0034727">
    <property type="term" value="P:piecemeal microautophagy of the nucleus"/>
    <property type="evidence" value="ECO:0007669"/>
    <property type="project" value="TreeGrafter"/>
</dbReference>
<evidence type="ECO:0000259" key="6">
    <source>
        <dbReference type="PROSITE" id="PS50003"/>
    </source>
</evidence>
<feature type="region of interest" description="Disordered" evidence="5">
    <location>
        <begin position="337"/>
        <end position="362"/>
    </location>
</feature>
<comment type="similarity">
    <text evidence="1">Belongs to the OSBP family.</text>
</comment>
<dbReference type="SUPFAM" id="SSF144000">
    <property type="entry name" value="Oxysterol-binding protein-like"/>
    <property type="match status" value="1"/>
</dbReference>
<evidence type="ECO:0000256" key="2">
    <source>
        <dbReference type="ARBA" id="ARBA00022448"/>
    </source>
</evidence>
<evidence type="ECO:0000256" key="3">
    <source>
        <dbReference type="ARBA" id="ARBA00023055"/>
    </source>
</evidence>
<dbReference type="AlphaFoldDB" id="A0A163JD89"/>
<dbReference type="OrthoDB" id="1854502at2759"/>
<name>A0A163JD89_ABSGL</name>
<accession>A0A163JD89</accession>
<sequence length="829" mass="94887">MKLPALHLCAKKGGRHPLVVHHETQQYPLWHFQTTLSRASLSKIAFPTFSIRFFIDSVRSSLGPPKTKSAASINLQNQGLIEIIPIQQTLSSQIKVEDSLLVTEPGNYVLVFETTPTTTSTGSASALAPIGFLPSQQQHPPYELTGWLLKKKRKKMQGWAKRWFQLSSTGVLSYALSPTSVARGVIQTRQATLTSEPKTLTLLIDSAGMTTTYHLKALSVEDHELWTRHLKHHRTQALAEEIEGCEDWIQQRQVNHAGAVAKESARIEVARGLQVSQLVKEKLQSLNRWIHHHHSHENDNAPEWMVSWLQLKDEFEELLERQDQQWQKMQHTVWQADPFGGRHRRTNNDDDHDGQRISMATTAVTRAPSRLCRFADRISSTFSEKFYDAMDITLELSDTDEEDQDSAYTDEEVATTTDDEDGENEEQDWTLLEPPLRRHQLPSPAVGDVKSALAVFRKNVGKDLSSISMPVSMNEPIGMLQRACEELEYSTLLDQAAAQPDSMDRLIYVATFAITSYTSTQYRTGRKPFNPIMTETYESIRPDKGFRFMSEKVCHNPLTIAAHAESKNYKYWQCTKVKSKFWGKSMEFTTEGVYHVTLTGHDDHYTYSKPSSWMRNMIAGEKYLEHAGEMKVTNQSTGEYAIITFKEGSGGGLFGAPTKRNDIVAEFHPGGDTPRRVVGKWSDHLAEEKGDILTTLWTADPPGVEDYESHYGFTRFCVEMNEITALEQDRLPITDTRYRPDQRLYELGDAKEADKEKKRIEQKQRNRRQELEDQNLTWNPRWFTLETDPYTEPGFAVPDSQARQAWVFNDQYWDTRESGQWPQDTFSLW</sequence>
<dbReference type="EMBL" id="LT552246">
    <property type="protein sequence ID" value="SAL98593.1"/>
    <property type="molecule type" value="Genomic_DNA"/>
</dbReference>
<dbReference type="GO" id="GO:0035621">
    <property type="term" value="P:ER to Golgi ceramide transport"/>
    <property type="evidence" value="ECO:0007669"/>
    <property type="project" value="TreeGrafter"/>
</dbReference>
<dbReference type="Pfam" id="PF01237">
    <property type="entry name" value="Oxysterol_BP"/>
    <property type="match status" value="1"/>
</dbReference>
<dbReference type="Proteomes" id="UP000078561">
    <property type="component" value="Unassembled WGS sequence"/>
</dbReference>
<dbReference type="GO" id="GO:0032934">
    <property type="term" value="F:sterol binding"/>
    <property type="evidence" value="ECO:0007669"/>
    <property type="project" value="TreeGrafter"/>
</dbReference>
<evidence type="ECO:0000256" key="5">
    <source>
        <dbReference type="SAM" id="MobiDB-lite"/>
    </source>
</evidence>
<dbReference type="InterPro" id="IPR001849">
    <property type="entry name" value="PH_domain"/>
</dbReference>
<dbReference type="GO" id="GO:0120009">
    <property type="term" value="P:intermembrane lipid transfer"/>
    <property type="evidence" value="ECO:0007669"/>
    <property type="project" value="UniProtKB-ARBA"/>
</dbReference>
<evidence type="ECO:0000256" key="4">
    <source>
        <dbReference type="ARBA" id="ARBA00023121"/>
    </source>
</evidence>
<organism evidence="7">
    <name type="scientific">Absidia glauca</name>
    <name type="common">Pin mould</name>
    <dbReference type="NCBI Taxonomy" id="4829"/>
    <lineage>
        <taxon>Eukaryota</taxon>
        <taxon>Fungi</taxon>
        <taxon>Fungi incertae sedis</taxon>
        <taxon>Mucoromycota</taxon>
        <taxon>Mucoromycotina</taxon>
        <taxon>Mucoromycetes</taxon>
        <taxon>Mucorales</taxon>
        <taxon>Cunninghamellaceae</taxon>
        <taxon>Absidia</taxon>
    </lineage>
</organism>
<dbReference type="Gene3D" id="3.30.70.3490">
    <property type="match status" value="1"/>
</dbReference>
<dbReference type="GO" id="GO:0005886">
    <property type="term" value="C:plasma membrane"/>
    <property type="evidence" value="ECO:0007669"/>
    <property type="project" value="TreeGrafter"/>
</dbReference>
<feature type="region of interest" description="Disordered" evidence="5">
    <location>
        <begin position="749"/>
        <end position="771"/>
    </location>
</feature>
<feature type="compositionally biased region" description="Basic and acidic residues" evidence="5">
    <location>
        <begin position="346"/>
        <end position="355"/>
    </location>
</feature>
<dbReference type="GO" id="GO:0006897">
    <property type="term" value="P:endocytosis"/>
    <property type="evidence" value="ECO:0007669"/>
    <property type="project" value="TreeGrafter"/>
</dbReference>
<dbReference type="SUPFAM" id="SSF50729">
    <property type="entry name" value="PH domain-like"/>
    <property type="match status" value="1"/>
</dbReference>
<dbReference type="Gene3D" id="2.40.160.120">
    <property type="match status" value="1"/>
</dbReference>
<feature type="domain" description="PH" evidence="6">
    <location>
        <begin position="141"/>
        <end position="235"/>
    </location>
</feature>